<dbReference type="EC" id="4.2.1.9" evidence="14 15"/>
<keyword evidence="4 15" id="KW-0001">2Fe-2S</keyword>
<feature type="modified residue" description="N6-carboxylysine" evidence="15">
    <location>
        <position position="133"/>
    </location>
</feature>
<comment type="pathway">
    <text evidence="13 15">Amino-acid biosynthesis; L-isoleucine biosynthesis; L-isoleucine from 2-oxobutanoate: step 3/4.</text>
</comment>
<evidence type="ECO:0000256" key="14">
    <source>
        <dbReference type="ARBA" id="ARBA00029490"/>
    </source>
</evidence>
<dbReference type="NCBIfam" id="NF002068">
    <property type="entry name" value="PRK00911.1"/>
    <property type="match status" value="1"/>
</dbReference>
<dbReference type="PANTHER" id="PTHR21000">
    <property type="entry name" value="DIHYDROXY-ACID DEHYDRATASE DAD"/>
    <property type="match status" value="1"/>
</dbReference>
<comment type="catalytic activity">
    <reaction evidence="11">
        <text>(2R)-2,3-dihydroxy-3-methylbutanoate = 3-methyl-2-oxobutanoate + H2O</text>
        <dbReference type="Rhea" id="RHEA:24809"/>
        <dbReference type="ChEBI" id="CHEBI:11851"/>
        <dbReference type="ChEBI" id="CHEBI:15377"/>
        <dbReference type="ChEBI" id="CHEBI:49072"/>
        <dbReference type="EC" id="4.2.1.9"/>
    </reaction>
    <physiologicalReaction direction="left-to-right" evidence="11">
        <dbReference type="Rhea" id="RHEA:24810"/>
    </physiologicalReaction>
</comment>
<evidence type="ECO:0000313" key="18">
    <source>
        <dbReference type="EMBL" id="KKK33750.1"/>
    </source>
</evidence>
<dbReference type="PANTHER" id="PTHR21000:SF5">
    <property type="entry name" value="DIHYDROXY-ACID DEHYDRATASE, MITOCHONDRIAL"/>
    <property type="match status" value="1"/>
</dbReference>
<dbReference type="Pfam" id="PF00920">
    <property type="entry name" value="ILVD_EDD_N"/>
    <property type="match status" value="1"/>
</dbReference>
<evidence type="ECO:0000256" key="6">
    <source>
        <dbReference type="ARBA" id="ARBA00022842"/>
    </source>
</evidence>
<dbReference type="InterPro" id="IPR050165">
    <property type="entry name" value="DHAD_IlvD/Edd"/>
</dbReference>
<dbReference type="PROSITE" id="PS00887">
    <property type="entry name" value="ILVD_EDD_2"/>
    <property type="match status" value="1"/>
</dbReference>
<comment type="subunit">
    <text evidence="15">Homodimer.</text>
</comment>
<dbReference type="RefSeq" id="WP_046516075.1">
    <property type="nucleotide sequence ID" value="NZ_LAYZ01000024.1"/>
</dbReference>
<dbReference type="Proteomes" id="UP000034287">
    <property type="component" value="Unassembled WGS sequence"/>
</dbReference>
<organism evidence="18 19">
    <name type="scientific">Salinicoccus sediminis</name>
    <dbReference type="NCBI Taxonomy" id="1432562"/>
    <lineage>
        <taxon>Bacteria</taxon>
        <taxon>Bacillati</taxon>
        <taxon>Bacillota</taxon>
        <taxon>Bacilli</taxon>
        <taxon>Bacillales</taxon>
        <taxon>Staphylococcaceae</taxon>
        <taxon>Salinicoccus</taxon>
    </lineage>
</organism>
<dbReference type="UniPathway" id="UPA00049">
    <property type="reaction ID" value="UER00061"/>
</dbReference>
<sequence length="567" mass="59754">MSTEGKTKKDLRIKSHVYTESNVKAPNRAMLRAVGLTDESFTKPQIGIASTWAEVTPCNIHLNDLALEAKKGAQEAGGVPLQFNTITVSDGISMGTQGMRYSLPSRDLIADSIETVVGAENLDGLVAIGACDKNIPGCAIAIANAEVPAVFAYGGTIAPGNLRGTDIDLVSVFEGVGKHNNGDIDDKELNAIECSACPGAGACGGMYTANTMASAMEAMGMSLPGSASNPAESKAKAEDIKAAGEAVYNLLEKEIYPKDIMTKEAFENAITVVMALGGSTNAILHILAIAHAAEVDVTIDDFNRLQESVPHLADLKPSGRYVMQDLYKAGGVQGVMKMLHREGYIHGECMTVTGRTVAENLAEVDDLKEGQDVIMPLDNPKRADGPLIVLKGNLSPTGAVAKVSGVKVKHHQGPARVFDNEKEATDAVLNNEIKEGDVLVIRYVGPKGGPGMPEMLSVSSLLVGKGMGEKVALLTDGRFSGGTHGLVVGHISPEAQAGGPIAFLREGDLVTVDSDKKEISFDVTDEVIGRRRAEWTAPELYKKGVLGKYAHNVTCSSQGAVTDFLTK</sequence>
<keyword evidence="3 15" id="KW-0028">Amino-acid biosynthesis</keyword>
<evidence type="ECO:0000256" key="4">
    <source>
        <dbReference type="ARBA" id="ARBA00022714"/>
    </source>
</evidence>
<feature type="binding site" evidence="15">
    <location>
        <position position="90"/>
    </location>
    <ligand>
        <name>Mg(2+)</name>
        <dbReference type="ChEBI" id="CHEBI:18420"/>
    </ligand>
</feature>
<dbReference type="NCBIfam" id="TIGR00110">
    <property type="entry name" value="ilvD"/>
    <property type="match status" value="1"/>
</dbReference>
<feature type="binding site" description="via carbamate group" evidence="15">
    <location>
        <position position="133"/>
    </location>
    <ligand>
        <name>Mg(2+)</name>
        <dbReference type="ChEBI" id="CHEBI:18420"/>
    </ligand>
</feature>
<dbReference type="FunFam" id="3.50.30.80:FF:000001">
    <property type="entry name" value="Dihydroxy-acid dehydratase"/>
    <property type="match status" value="1"/>
</dbReference>
<dbReference type="InterPro" id="IPR037237">
    <property type="entry name" value="IlvD/EDD_N"/>
</dbReference>
<dbReference type="EMBL" id="LAYZ01000024">
    <property type="protein sequence ID" value="KKK33750.1"/>
    <property type="molecule type" value="Genomic_DNA"/>
</dbReference>
<dbReference type="InterPro" id="IPR000581">
    <property type="entry name" value="ILV_EDD_N"/>
</dbReference>
<dbReference type="SUPFAM" id="SSF143975">
    <property type="entry name" value="IlvD/EDD N-terminal domain-like"/>
    <property type="match status" value="1"/>
</dbReference>
<keyword evidence="8 15" id="KW-0411">Iron-sulfur</keyword>
<dbReference type="GO" id="GO:0000287">
    <property type="term" value="F:magnesium ion binding"/>
    <property type="evidence" value="ECO:0007669"/>
    <property type="project" value="UniProtKB-UniRule"/>
</dbReference>
<evidence type="ECO:0000259" key="16">
    <source>
        <dbReference type="Pfam" id="PF00920"/>
    </source>
</evidence>
<dbReference type="GO" id="GO:0009097">
    <property type="term" value="P:isoleucine biosynthetic process"/>
    <property type="evidence" value="ECO:0007669"/>
    <property type="project" value="UniProtKB-UniRule"/>
</dbReference>
<keyword evidence="10 15" id="KW-0100">Branched-chain amino acid biosynthesis</keyword>
<evidence type="ECO:0000256" key="3">
    <source>
        <dbReference type="ARBA" id="ARBA00022605"/>
    </source>
</evidence>
<dbReference type="InterPro" id="IPR020558">
    <property type="entry name" value="DiOHA_6PGluconate_deHydtase_CS"/>
</dbReference>
<dbReference type="GO" id="GO:0051537">
    <property type="term" value="F:2 iron, 2 sulfur cluster binding"/>
    <property type="evidence" value="ECO:0007669"/>
    <property type="project" value="UniProtKB-UniRule"/>
</dbReference>
<evidence type="ECO:0000256" key="13">
    <source>
        <dbReference type="ARBA" id="ARBA00029437"/>
    </source>
</evidence>
<comment type="similarity">
    <text evidence="2 15">Belongs to the IlvD/Edd family.</text>
</comment>
<comment type="catalytic activity">
    <reaction evidence="15">
        <text>(2R,3R)-2,3-dihydroxy-3-methylpentanoate = (S)-3-methyl-2-oxopentanoate + H2O</text>
        <dbReference type="Rhea" id="RHEA:27694"/>
        <dbReference type="ChEBI" id="CHEBI:15377"/>
        <dbReference type="ChEBI" id="CHEBI:35146"/>
        <dbReference type="ChEBI" id="CHEBI:49258"/>
        <dbReference type="EC" id="4.2.1.9"/>
    </reaction>
</comment>
<gene>
    <name evidence="15" type="primary">ilvD</name>
    <name evidence="18" type="ORF">WN59_09030</name>
</gene>
<protein>
    <recommendedName>
        <fullName evidence="14 15">Dihydroxy-acid dehydratase</fullName>
        <shortName evidence="15">DAD</shortName>
        <ecNumber evidence="14 15">4.2.1.9</ecNumber>
    </recommendedName>
</protein>
<evidence type="ECO:0000256" key="1">
    <source>
        <dbReference type="ARBA" id="ARBA00001946"/>
    </source>
</evidence>
<feature type="binding site" evidence="15">
    <location>
        <position position="132"/>
    </location>
    <ligand>
        <name>Mg(2+)</name>
        <dbReference type="ChEBI" id="CHEBI:18420"/>
    </ligand>
</feature>
<evidence type="ECO:0000256" key="10">
    <source>
        <dbReference type="ARBA" id="ARBA00023304"/>
    </source>
</evidence>
<feature type="domain" description="Dihydroxy-acid/6-phosphogluconate dehydratase N-terminal" evidence="16">
    <location>
        <begin position="43"/>
        <end position="360"/>
    </location>
</feature>
<dbReference type="AlphaFoldDB" id="A0A0M2SMB4"/>
<comment type="pathway">
    <text evidence="12 15">Amino-acid biosynthesis; L-valine biosynthesis; L-valine from pyruvate: step 3/4.</text>
</comment>
<dbReference type="OrthoDB" id="9807077at2"/>
<comment type="cofactor">
    <cofactor evidence="1 15">
        <name>Mg(2+)</name>
        <dbReference type="ChEBI" id="CHEBI:18420"/>
    </cofactor>
</comment>
<dbReference type="PATRIC" id="fig|1432562.3.peg.1782"/>
<dbReference type="PROSITE" id="PS00886">
    <property type="entry name" value="ILVD_EDD_1"/>
    <property type="match status" value="1"/>
</dbReference>
<evidence type="ECO:0000313" key="19">
    <source>
        <dbReference type="Proteomes" id="UP000034287"/>
    </source>
</evidence>
<evidence type="ECO:0000256" key="15">
    <source>
        <dbReference type="HAMAP-Rule" id="MF_00012"/>
    </source>
</evidence>
<dbReference type="HAMAP" id="MF_00012">
    <property type="entry name" value="IlvD"/>
    <property type="match status" value="1"/>
</dbReference>
<feature type="binding site" evidence="15">
    <location>
        <position position="454"/>
    </location>
    <ligand>
        <name>Mg(2+)</name>
        <dbReference type="ChEBI" id="CHEBI:18420"/>
    </ligand>
</feature>
<comment type="caution">
    <text evidence="18">The sequence shown here is derived from an EMBL/GenBank/DDBJ whole genome shotgun (WGS) entry which is preliminary data.</text>
</comment>
<reference evidence="18 19" key="1">
    <citation type="submission" date="2015-04" db="EMBL/GenBank/DDBJ databases">
        <title>Taxonomic description and genome sequence of Salinicoccus sediminis sp. nov., a novel hyper halotolerant bacterium isolated from marine sediment.</title>
        <authorList>
            <person name="Mathan Kumar R."/>
            <person name="Kaur G."/>
            <person name="Kumar N."/>
            <person name="Kumar A."/>
            <person name="Singh N.K."/>
            <person name="Kaur N."/>
            <person name="Mayilraj S."/>
        </authorList>
    </citation>
    <scope>NUCLEOTIDE SEQUENCE [LARGE SCALE GENOMIC DNA]</scope>
    <source>
        <strain evidence="18 19">SV-16</strain>
    </source>
</reference>
<evidence type="ECO:0000259" key="17">
    <source>
        <dbReference type="Pfam" id="PF24877"/>
    </source>
</evidence>
<dbReference type="SUPFAM" id="SSF52016">
    <property type="entry name" value="LeuD/IlvD-like"/>
    <property type="match status" value="1"/>
</dbReference>
<evidence type="ECO:0000256" key="11">
    <source>
        <dbReference type="ARBA" id="ARBA00029304"/>
    </source>
</evidence>
<dbReference type="GO" id="GO:0009099">
    <property type="term" value="P:L-valine biosynthetic process"/>
    <property type="evidence" value="ECO:0007669"/>
    <property type="project" value="UniProtKB-UniRule"/>
</dbReference>
<keyword evidence="5 15" id="KW-0479">Metal-binding</keyword>
<evidence type="ECO:0000256" key="12">
    <source>
        <dbReference type="ARBA" id="ARBA00029436"/>
    </source>
</evidence>
<dbReference type="InterPro" id="IPR004404">
    <property type="entry name" value="DihydroxyA_deHydtase"/>
</dbReference>
<evidence type="ECO:0000256" key="7">
    <source>
        <dbReference type="ARBA" id="ARBA00023004"/>
    </source>
</evidence>
<dbReference type="STRING" id="1432562.WN59_09030"/>
<comment type="cofactor">
    <cofactor evidence="15">
        <name>[2Fe-2S] cluster</name>
        <dbReference type="ChEBI" id="CHEBI:190135"/>
    </cofactor>
    <text evidence="15">Binds 1 [2Fe-2S] cluster per subunit. This cluster acts as a Lewis acid cofactor.</text>
</comment>
<evidence type="ECO:0000256" key="5">
    <source>
        <dbReference type="ARBA" id="ARBA00022723"/>
    </source>
</evidence>
<comment type="function">
    <text evidence="15">Functions in the biosynthesis of branched-chain amino acids. Catalyzes the dehydration of (2R,3R)-2,3-dihydroxy-3-methylpentanoate (2,3-dihydroxy-3-methylvalerate) into 2-oxo-3-methylpentanoate (2-oxo-3-methylvalerate) and of (2R)-2,3-dihydroxy-3-methylbutanoate (2,3-dihydroxyisovalerate) into 2-oxo-3-methylbutanoate (2-oxoisovalerate), the penultimate precursor to L-isoleucine and L-valine, respectively.</text>
</comment>
<keyword evidence="9 15" id="KW-0456">Lyase</keyword>
<dbReference type="Gene3D" id="3.50.30.80">
    <property type="entry name" value="IlvD/EDD C-terminal domain-like"/>
    <property type="match status" value="1"/>
</dbReference>
<feature type="binding site" evidence="15">
    <location>
        <position position="58"/>
    </location>
    <ligand>
        <name>[2Fe-2S] cluster</name>
        <dbReference type="ChEBI" id="CHEBI:190135"/>
    </ligand>
</feature>
<comment type="caution">
    <text evidence="15">Lacks conserved residue(s) required for the propagation of feature annotation.</text>
</comment>
<feature type="domain" description="Dihydroxy-acid/6-phosphogluconate dehydratase C-terminal" evidence="17">
    <location>
        <begin position="372"/>
        <end position="560"/>
    </location>
</feature>
<keyword evidence="7 15" id="KW-0408">Iron</keyword>
<keyword evidence="19" id="KW-1185">Reference proteome</keyword>
<dbReference type="UniPathway" id="UPA00047">
    <property type="reaction ID" value="UER00057"/>
</dbReference>
<dbReference type="InterPro" id="IPR056740">
    <property type="entry name" value="ILV_EDD_C"/>
</dbReference>
<dbReference type="InterPro" id="IPR042096">
    <property type="entry name" value="Dihydro-acid_dehy_C"/>
</dbReference>
<evidence type="ECO:0000256" key="8">
    <source>
        <dbReference type="ARBA" id="ARBA00023014"/>
    </source>
</evidence>
<dbReference type="GO" id="GO:0004160">
    <property type="term" value="F:dihydroxy-acid dehydratase activity"/>
    <property type="evidence" value="ECO:0007669"/>
    <property type="project" value="UniProtKB-UniRule"/>
</dbReference>
<feature type="active site" description="Proton acceptor" evidence="15">
    <location>
        <position position="480"/>
    </location>
</feature>
<evidence type="ECO:0000256" key="2">
    <source>
        <dbReference type="ARBA" id="ARBA00006486"/>
    </source>
</evidence>
<proteinExistence type="inferred from homology"/>
<name>A0A0M2SMB4_9STAP</name>
<dbReference type="Pfam" id="PF24877">
    <property type="entry name" value="ILV_EDD_C"/>
    <property type="match status" value="1"/>
</dbReference>
<evidence type="ECO:0000256" key="9">
    <source>
        <dbReference type="ARBA" id="ARBA00023239"/>
    </source>
</evidence>
<accession>A0A0M2SMB4</accession>
<keyword evidence="6 15" id="KW-0460">Magnesium</keyword>